<dbReference type="Pfam" id="PF03314">
    <property type="entry name" value="DUF273"/>
    <property type="match status" value="1"/>
</dbReference>
<dbReference type="InterPro" id="IPR004988">
    <property type="entry name" value="DUF273"/>
</dbReference>
<keyword evidence="3" id="KW-1185">Reference proteome</keyword>
<evidence type="ECO:0000313" key="2">
    <source>
        <dbReference type="EMBL" id="EYC35693.1"/>
    </source>
</evidence>
<dbReference type="PANTHER" id="PTHR31562:SF9">
    <property type="entry name" value="GLYCOSYLTRANSFERASE FAMILY 8 PROTEIN"/>
    <property type="match status" value="1"/>
</dbReference>
<feature type="transmembrane region" description="Helical" evidence="1">
    <location>
        <begin position="39"/>
        <end position="58"/>
    </location>
</feature>
<dbReference type="OrthoDB" id="407658at2759"/>
<proteinExistence type="predicted"/>
<evidence type="ECO:0000313" key="3">
    <source>
        <dbReference type="Proteomes" id="UP000024635"/>
    </source>
</evidence>
<evidence type="ECO:0008006" key="4">
    <source>
        <dbReference type="Google" id="ProtNLM"/>
    </source>
</evidence>
<dbReference type="Proteomes" id="UP000024635">
    <property type="component" value="Unassembled WGS sequence"/>
</dbReference>
<gene>
    <name evidence="2" type="primary">Acey_s0999.g3345</name>
    <name evidence="2" type="ORF">Y032_0999g3345</name>
</gene>
<dbReference type="AlphaFoldDB" id="A0A016W9L3"/>
<dbReference type="Gene3D" id="3.90.550.10">
    <property type="entry name" value="Spore Coat Polysaccharide Biosynthesis Protein SpsA, Chain A"/>
    <property type="match status" value="1"/>
</dbReference>
<evidence type="ECO:0000256" key="1">
    <source>
        <dbReference type="SAM" id="Phobius"/>
    </source>
</evidence>
<organism evidence="2 3">
    <name type="scientific">Ancylostoma ceylanicum</name>
    <dbReference type="NCBI Taxonomy" id="53326"/>
    <lineage>
        <taxon>Eukaryota</taxon>
        <taxon>Metazoa</taxon>
        <taxon>Ecdysozoa</taxon>
        <taxon>Nematoda</taxon>
        <taxon>Chromadorea</taxon>
        <taxon>Rhabditida</taxon>
        <taxon>Rhabditina</taxon>
        <taxon>Rhabditomorpha</taxon>
        <taxon>Strongyloidea</taxon>
        <taxon>Ancylostomatidae</taxon>
        <taxon>Ancylostomatinae</taxon>
        <taxon>Ancylostoma</taxon>
    </lineage>
</organism>
<dbReference type="EMBL" id="JARK01000599">
    <property type="protein sequence ID" value="EYC35693.1"/>
    <property type="molecule type" value="Genomic_DNA"/>
</dbReference>
<sequence>MLQIRKLLLTQVCFESPEKVIVGRGEVWRVRFYVGMRSVPISVVLAAFCVYTVLLLILTRQKSQYSFSLVQGRDLSQGKDYDEVVQYENTEQKTPHSRIGIVEVIEAKTSPELYDTAISSVVCYSKIHGYDFHLINDGEYRQQCPQDDKFFRRHCIVAHMLKHYDYVLFLDSDIGVVNPRRRIEEFLDPHVDIIFYDRFYIWEVMAGSYLVRNSVWSQNFLLDFANYSSRLSENAYASDNGALHAYLAERILPEKNTELSTCLRIFDDIKGYGDLFLYEVCIRKLLGYGTSFGRIKILHKGTGWARDPRMTNSKWSKERDFMFHNMKKKTLKSYTSTPIPVRADPSAGWANWYNPFVGKLNLSLCTPG</sequence>
<dbReference type="PANTHER" id="PTHR31562">
    <property type="entry name" value="PROTEIN CBG18972"/>
    <property type="match status" value="1"/>
</dbReference>
<keyword evidence="1" id="KW-1133">Transmembrane helix</keyword>
<comment type="caution">
    <text evidence="2">The sequence shown here is derived from an EMBL/GenBank/DDBJ whole genome shotgun (WGS) entry which is preliminary data.</text>
</comment>
<keyword evidence="1" id="KW-0472">Membrane</keyword>
<reference evidence="3" key="1">
    <citation type="journal article" date="2015" name="Nat. Genet.">
        <title>The genome and transcriptome of the zoonotic hookworm Ancylostoma ceylanicum identify infection-specific gene families.</title>
        <authorList>
            <person name="Schwarz E.M."/>
            <person name="Hu Y."/>
            <person name="Antoshechkin I."/>
            <person name="Miller M.M."/>
            <person name="Sternberg P.W."/>
            <person name="Aroian R.V."/>
        </authorList>
    </citation>
    <scope>NUCLEOTIDE SEQUENCE</scope>
    <source>
        <strain evidence="3">HY135</strain>
    </source>
</reference>
<name>A0A016W9L3_9BILA</name>
<accession>A0A016W9L3</accession>
<dbReference type="InterPro" id="IPR029044">
    <property type="entry name" value="Nucleotide-diphossugar_trans"/>
</dbReference>
<dbReference type="SUPFAM" id="SSF53448">
    <property type="entry name" value="Nucleotide-diphospho-sugar transferases"/>
    <property type="match status" value="1"/>
</dbReference>
<keyword evidence="1" id="KW-0812">Transmembrane</keyword>
<protein>
    <recommendedName>
        <fullName evidence="4">Nucleotide-diphospho-sugar transferase domain-containing protein</fullName>
    </recommendedName>
</protein>